<dbReference type="FunFam" id="3.30.465.10:FF:000033">
    <property type="entry name" value="L-gulonolactone oxidase 5"/>
    <property type="match status" value="1"/>
</dbReference>
<dbReference type="AlphaFoldDB" id="A0AAD3SUS4"/>
<dbReference type="Pfam" id="PF04030">
    <property type="entry name" value="ALO"/>
    <property type="match status" value="1"/>
</dbReference>
<evidence type="ECO:0000256" key="1">
    <source>
        <dbReference type="ARBA" id="ARBA00001974"/>
    </source>
</evidence>
<feature type="domain" description="FAD-binding PCMH-type" evidence="10">
    <location>
        <begin position="44"/>
        <end position="233"/>
    </location>
</feature>
<evidence type="ECO:0000256" key="2">
    <source>
        <dbReference type="ARBA" id="ARBA00005147"/>
    </source>
</evidence>
<evidence type="ECO:0000256" key="4">
    <source>
        <dbReference type="ARBA" id="ARBA00013121"/>
    </source>
</evidence>
<evidence type="ECO:0000259" key="10">
    <source>
        <dbReference type="PROSITE" id="PS51387"/>
    </source>
</evidence>
<proteinExistence type="inferred from homology"/>
<reference evidence="11" key="1">
    <citation type="submission" date="2023-05" db="EMBL/GenBank/DDBJ databases">
        <title>Nepenthes gracilis genome sequencing.</title>
        <authorList>
            <person name="Fukushima K."/>
        </authorList>
    </citation>
    <scope>NUCLEOTIDE SEQUENCE</scope>
    <source>
        <strain evidence="11">SING2019-196</strain>
    </source>
</reference>
<evidence type="ECO:0000256" key="6">
    <source>
        <dbReference type="ARBA" id="ARBA00022729"/>
    </source>
</evidence>
<dbReference type="InterPro" id="IPR016171">
    <property type="entry name" value="Vanillyl_alc_oxidase_C-sub2"/>
</dbReference>
<dbReference type="PANTHER" id="PTHR13878">
    <property type="entry name" value="GULONOLACTONE OXIDASE"/>
    <property type="match status" value="1"/>
</dbReference>
<comment type="similarity">
    <text evidence="3">Belongs to the oxygen-dependent FAD-linked oxidoreductase family.</text>
</comment>
<dbReference type="EMBL" id="BSYO01000017">
    <property type="protein sequence ID" value="GMH17321.1"/>
    <property type="molecule type" value="Genomic_DNA"/>
</dbReference>
<dbReference type="Gene3D" id="1.10.45.10">
    <property type="entry name" value="Vanillyl-alcohol Oxidase, Chain A, domain 4"/>
    <property type="match status" value="1"/>
</dbReference>
<evidence type="ECO:0000256" key="5">
    <source>
        <dbReference type="ARBA" id="ARBA00022644"/>
    </source>
</evidence>
<gene>
    <name evidence="11" type="ORF">Nepgr_019162</name>
</gene>
<dbReference type="PANTHER" id="PTHR13878:SF67">
    <property type="entry name" value="L-GULONOLACTONE OXIDASE 5"/>
    <property type="match status" value="1"/>
</dbReference>
<keyword evidence="5" id="KW-0060">Ascorbate biosynthesis</keyword>
<evidence type="ECO:0000313" key="12">
    <source>
        <dbReference type="Proteomes" id="UP001279734"/>
    </source>
</evidence>
<dbReference type="InterPro" id="IPR036318">
    <property type="entry name" value="FAD-bd_PCMH-like_sf"/>
</dbReference>
<evidence type="ECO:0000256" key="9">
    <source>
        <dbReference type="SAM" id="SignalP"/>
    </source>
</evidence>
<dbReference type="NCBIfam" id="TIGR01677">
    <property type="entry name" value="pln_FAD_oxido"/>
    <property type="match status" value="1"/>
</dbReference>
<feature type="signal peptide" evidence="9">
    <location>
        <begin position="1"/>
        <end position="22"/>
    </location>
</feature>
<protein>
    <recommendedName>
        <fullName evidence="4">L-gulonolactone oxidase</fullName>
        <ecNumber evidence="4">1.1.3.8</ecNumber>
    </recommendedName>
</protein>
<dbReference type="InterPro" id="IPR007173">
    <property type="entry name" value="ALO_C"/>
</dbReference>
<dbReference type="PROSITE" id="PS51387">
    <property type="entry name" value="FAD_PCMH"/>
    <property type="match status" value="1"/>
</dbReference>
<evidence type="ECO:0000256" key="7">
    <source>
        <dbReference type="ARBA" id="ARBA00023002"/>
    </source>
</evidence>
<feature type="chain" id="PRO_5042190186" description="L-gulonolactone oxidase" evidence="9">
    <location>
        <begin position="23"/>
        <end position="585"/>
    </location>
</feature>
<organism evidence="11 12">
    <name type="scientific">Nepenthes gracilis</name>
    <name type="common">Slender pitcher plant</name>
    <dbReference type="NCBI Taxonomy" id="150966"/>
    <lineage>
        <taxon>Eukaryota</taxon>
        <taxon>Viridiplantae</taxon>
        <taxon>Streptophyta</taxon>
        <taxon>Embryophyta</taxon>
        <taxon>Tracheophyta</taxon>
        <taxon>Spermatophyta</taxon>
        <taxon>Magnoliopsida</taxon>
        <taxon>eudicotyledons</taxon>
        <taxon>Gunneridae</taxon>
        <taxon>Pentapetalae</taxon>
        <taxon>Caryophyllales</taxon>
        <taxon>Nepenthaceae</taxon>
        <taxon>Nepenthes</taxon>
    </lineage>
</organism>
<dbReference type="InterPro" id="IPR016166">
    <property type="entry name" value="FAD-bd_PCMH"/>
</dbReference>
<dbReference type="InterPro" id="IPR050432">
    <property type="entry name" value="FAD-linked_Oxidoreductases_BP"/>
</dbReference>
<keyword evidence="7" id="KW-0560">Oxidoreductase</keyword>
<dbReference type="GO" id="GO:0003885">
    <property type="term" value="F:D-arabinono-1,4-lactone oxidase activity"/>
    <property type="evidence" value="ECO:0007669"/>
    <property type="project" value="InterPro"/>
</dbReference>
<dbReference type="InterPro" id="IPR055154">
    <property type="entry name" value="GULLO2-like_C"/>
</dbReference>
<dbReference type="Pfam" id="PF22906">
    <property type="entry name" value="GULLO2-like_3rd"/>
    <property type="match status" value="1"/>
</dbReference>
<comment type="caution">
    <text evidence="11">The sequence shown here is derived from an EMBL/GenBank/DDBJ whole genome shotgun (WGS) entry which is preliminary data.</text>
</comment>
<dbReference type="SUPFAM" id="SSF56176">
    <property type="entry name" value="FAD-binding/transporter-associated domain-like"/>
    <property type="match status" value="1"/>
</dbReference>
<dbReference type="GO" id="GO:0050105">
    <property type="term" value="F:L-gulonolactone oxidase activity"/>
    <property type="evidence" value="ECO:0007669"/>
    <property type="project" value="UniProtKB-EC"/>
</dbReference>
<dbReference type="EC" id="1.1.3.8" evidence="4"/>
<dbReference type="InterPro" id="IPR006094">
    <property type="entry name" value="Oxid_FAD_bind_N"/>
</dbReference>
<keyword evidence="12" id="KW-1185">Reference proteome</keyword>
<evidence type="ECO:0000313" key="11">
    <source>
        <dbReference type="EMBL" id="GMH17321.1"/>
    </source>
</evidence>
<keyword evidence="6 9" id="KW-0732">Signal</keyword>
<evidence type="ECO:0000256" key="3">
    <source>
        <dbReference type="ARBA" id="ARBA00005466"/>
    </source>
</evidence>
<dbReference type="GO" id="GO:0019853">
    <property type="term" value="P:L-ascorbic acid biosynthetic process"/>
    <property type="evidence" value="ECO:0007669"/>
    <property type="project" value="UniProtKB-KW"/>
</dbReference>
<sequence>MGIIPPALLFSSCLLLLRVALSSPPENPIKCSAENSGCTITNSYGAFPDRSVCRVAHVAYPTTEDEIIAIVANGTAAMRKMKVATRYSHSIPKLACPGDGHGDGLLISTLYLNEVLSVDAAAQTMTVESGVTLKQLIEEAAKAGLALPYSPYWWGLTVGGMLSTGAHGSSLRGRGSGVHDYVVGMRIVSPGSAKEGYAKVRTLNETDEDLKAAKVSLGVLGVISQVTFKLQPMFMRSIVYDQMDDYDLGDRATVFGNLHEFADMTWYPSQRKVLYRKDDRVPTTATGDGLNDFIGFRAQPSLLLGTIRTAEEIQEAKGDAEGKCIDAKLTTSFLHVAGYGLTNNGLLFTGYPIVGYQNHLQASGSCLNCGDDALVTACPWDPRVKGEFFFQTTFAIPLRKLKEFIQDVQQLVALEPKSMCGTELYDGLLMRYVKASTAYLGEQEDALDIDITYYRAKDPLVPRLYEDILEEIEQMGLFKYQGLPHWGKNRNLAFVGAIGKYNKAAEFLKVKERYDPLGLFSNDWTDQVLGLKGNVTIVKGGCALEGLCICSEDVHCAPNKGYFCQPGKIYKDARVCTRINSTQHN</sequence>
<comment type="pathway">
    <text evidence="2">Cofactor biosynthesis; L-ascorbate biosynthesis.</text>
</comment>
<accession>A0AAD3SUS4</accession>
<dbReference type="Proteomes" id="UP001279734">
    <property type="component" value="Unassembled WGS sequence"/>
</dbReference>
<comment type="catalytic activity">
    <reaction evidence="8">
        <text>L-gulono-1,4-lactone + O2 = L-ascorbate + H2O2 + H(+)</text>
        <dbReference type="Rhea" id="RHEA:32363"/>
        <dbReference type="ChEBI" id="CHEBI:15378"/>
        <dbReference type="ChEBI" id="CHEBI:15379"/>
        <dbReference type="ChEBI" id="CHEBI:16240"/>
        <dbReference type="ChEBI" id="CHEBI:17587"/>
        <dbReference type="ChEBI" id="CHEBI:38290"/>
        <dbReference type="EC" id="1.1.3.8"/>
    </reaction>
</comment>
<dbReference type="GO" id="GO:0016020">
    <property type="term" value="C:membrane"/>
    <property type="evidence" value="ECO:0007669"/>
    <property type="project" value="InterPro"/>
</dbReference>
<dbReference type="InterPro" id="IPR016169">
    <property type="entry name" value="FAD-bd_PCMH_sub2"/>
</dbReference>
<name>A0AAD3SUS4_NEPGR</name>
<dbReference type="GO" id="GO:0071949">
    <property type="term" value="F:FAD binding"/>
    <property type="evidence" value="ECO:0007669"/>
    <property type="project" value="InterPro"/>
</dbReference>
<evidence type="ECO:0000256" key="8">
    <source>
        <dbReference type="ARBA" id="ARBA00048083"/>
    </source>
</evidence>
<dbReference type="InterPro" id="IPR010030">
    <property type="entry name" value="GULO_Plant"/>
</dbReference>
<comment type="cofactor">
    <cofactor evidence="1">
        <name>FAD</name>
        <dbReference type="ChEBI" id="CHEBI:57692"/>
    </cofactor>
</comment>
<dbReference type="Gene3D" id="3.30.70.2520">
    <property type="match status" value="1"/>
</dbReference>
<dbReference type="Pfam" id="PF01565">
    <property type="entry name" value="FAD_binding_4"/>
    <property type="match status" value="1"/>
</dbReference>
<dbReference type="Gene3D" id="3.30.465.10">
    <property type="match status" value="1"/>
</dbReference>